<name>A0AAX6DZS2_IRIPA</name>
<dbReference type="GO" id="GO:0006897">
    <property type="term" value="P:endocytosis"/>
    <property type="evidence" value="ECO:0007669"/>
    <property type="project" value="TreeGrafter"/>
</dbReference>
<protein>
    <submittedName>
        <fullName evidence="3">Epidermal growth factor receptor substrate 15-like 1</fullName>
    </submittedName>
</protein>
<keyword evidence="3" id="KW-0675">Receptor</keyword>
<keyword evidence="2" id="KW-0812">Transmembrane</keyword>
<dbReference type="GO" id="GO:0005886">
    <property type="term" value="C:plasma membrane"/>
    <property type="evidence" value="ECO:0007669"/>
    <property type="project" value="TreeGrafter"/>
</dbReference>
<evidence type="ECO:0000313" key="4">
    <source>
        <dbReference type="Proteomes" id="UP001140949"/>
    </source>
</evidence>
<keyword evidence="2" id="KW-0472">Membrane</keyword>
<dbReference type="GO" id="GO:0005737">
    <property type="term" value="C:cytoplasm"/>
    <property type="evidence" value="ECO:0007669"/>
    <property type="project" value="TreeGrafter"/>
</dbReference>
<dbReference type="Proteomes" id="UP001140949">
    <property type="component" value="Unassembled WGS sequence"/>
</dbReference>
<reference evidence="3" key="2">
    <citation type="submission" date="2023-04" db="EMBL/GenBank/DDBJ databases">
        <authorList>
            <person name="Bruccoleri R.E."/>
            <person name="Oakeley E.J."/>
            <person name="Faust A.-M."/>
            <person name="Dessus-Babus S."/>
            <person name="Altorfer M."/>
            <person name="Burckhardt D."/>
            <person name="Oertli M."/>
            <person name="Naumann U."/>
            <person name="Petersen F."/>
            <person name="Wong J."/>
        </authorList>
    </citation>
    <scope>NUCLEOTIDE SEQUENCE</scope>
    <source>
        <strain evidence="3">GSM-AAB239-AS_SAM_17_03QT</strain>
        <tissue evidence="3">Leaf</tissue>
    </source>
</reference>
<gene>
    <name evidence="3" type="ORF">M6B38_110820</name>
</gene>
<comment type="caution">
    <text evidence="3">The sequence shown here is derived from an EMBL/GenBank/DDBJ whole genome shotgun (WGS) entry which is preliminary data.</text>
</comment>
<feature type="coiled-coil region" evidence="1">
    <location>
        <begin position="15"/>
        <end position="77"/>
    </location>
</feature>
<dbReference type="AlphaFoldDB" id="A0AAX6DZS2"/>
<keyword evidence="2" id="KW-1133">Transmembrane helix</keyword>
<keyword evidence="4" id="KW-1185">Reference proteome</keyword>
<accession>A0AAX6DZS2</accession>
<sequence length="294" mass="33691">MQELVLYKSRCDNRLNEITERASSDKREVESLAKKYEEKYKQVADVASKLTVEEATLRDIQERKLELQNALVKMEQGGSIDGLLQVRADRIQSDLEELAKALNERCKHHGINVKMASIELPFGWQPGIQEGAVDWMRNGINLKMKVFQLQRNFLLTQRMLQNLPKSLPQVGAKRLPLLQHPLMSIAILVTDLLRMAQLMIIVKMDQQGALLVVPEEMLLEVHQKNFTPQCTIYHPMPKIVTVIMVEQNPSFPRTSLLMIHGVLLLMLTMMLIQFGALMQRSLIIIPFMILESLV</sequence>
<organism evidence="3 4">
    <name type="scientific">Iris pallida</name>
    <name type="common">Sweet iris</name>
    <dbReference type="NCBI Taxonomy" id="29817"/>
    <lineage>
        <taxon>Eukaryota</taxon>
        <taxon>Viridiplantae</taxon>
        <taxon>Streptophyta</taxon>
        <taxon>Embryophyta</taxon>
        <taxon>Tracheophyta</taxon>
        <taxon>Spermatophyta</taxon>
        <taxon>Magnoliopsida</taxon>
        <taxon>Liliopsida</taxon>
        <taxon>Asparagales</taxon>
        <taxon>Iridaceae</taxon>
        <taxon>Iridoideae</taxon>
        <taxon>Irideae</taxon>
        <taxon>Iris</taxon>
    </lineage>
</organism>
<proteinExistence type="predicted"/>
<evidence type="ECO:0000256" key="1">
    <source>
        <dbReference type="SAM" id="Coils"/>
    </source>
</evidence>
<dbReference type="EMBL" id="JANAVB010040899">
    <property type="protein sequence ID" value="KAJ6797230.1"/>
    <property type="molecule type" value="Genomic_DNA"/>
</dbReference>
<feature type="transmembrane region" description="Helical" evidence="2">
    <location>
        <begin position="257"/>
        <end position="278"/>
    </location>
</feature>
<dbReference type="PANTHER" id="PTHR11216">
    <property type="entry name" value="EH DOMAIN"/>
    <property type="match status" value="1"/>
</dbReference>
<evidence type="ECO:0000256" key="2">
    <source>
        <dbReference type="SAM" id="Phobius"/>
    </source>
</evidence>
<reference evidence="3" key="1">
    <citation type="journal article" date="2023" name="GigaByte">
        <title>Genome assembly of the bearded iris, Iris pallida Lam.</title>
        <authorList>
            <person name="Bruccoleri R.E."/>
            <person name="Oakeley E.J."/>
            <person name="Faust A.M.E."/>
            <person name="Altorfer M."/>
            <person name="Dessus-Babus S."/>
            <person name="Burckhardt D."/>
            <person name="Oertli M."/>
            <person name="Naumann U."/>
            <person name="Petersen F."/>
            <person name="Wong J."/>
        </authorList>
    </citation>
    <scope>NUCLEOTIDE SEQUENCE</scope>
    <source>
        <strain evidence="3">GSM-AAB239-AS_SAM_17_03QT</strain>
    </source>
</reference>
<keyword evidence="1" id="KW-0175">Coiled coil</keyword>
<dbReference type="PANTHER" id="PTHR11216:SF161">
    <property type="entry name" value="CALCIUM-BINDING EF HAND FAMILY PROTEIN"/>
    <property type="match status" value="1"/>
</dbReference>
<dbReference type="GO" id="GO:0016197">
    <property type="term" value="P:endosomal transport"/>
    <property type="evidence" value="ECO:0007669"/>
    <property type="project" value="TreeGrafter"/>
</dbReference>
<evidence type="ECO:0000313" key="3">
    <source>
        <dbReference type="EMBL" id="KAJ6797230.1"/>
    </source>
</evidence>